<evidence type="ECO:0000313" key="10">
    <source>
        <dbReference type="EMBL" id="QAV19886.1"/>
    </source>
</evidence>
<dbReference type="InterPro" id="IPR007353">
    <property type="entry name" value="DUF421"/>
</dbReference>
<reference evidence="9 12" key="2">
    <citation type="submission" date="2022-05" db="EMBL/GenBank/DDBJ databases">
        <title>Genome Sequencing of Bee-Associated Microbes.</title>
        <authorList>
            <person name="Dunlap C."/>
        </authorList>
    </citation>
    <scope>NUCLEOTIDE SEQUENCE [LARGE SCALE GENOMIC DNA]</scope>
    <source>
        <strain evidence="9 12">NRRL B-23120</strain>
    </source>
</reference>
<dbReference type="EMBL" id="JAMDMJ010000015">
    <property type="protein sequence ID" value="MCY9596796.1"/>
    <property type="molecule type" value="Genomic_DNA"/>
</dbReference>
<proteinExistence type="inferred from homology"/>
<dbReference type="GeneID" id="95377153"/>
<dbReference type="AlphaFoldDB" id="A0A410WZK8"/>
<dbReference type="PANTHER" id="PTHR34582:SF7">
    <property type="entry name" value="UPF0702 TRANSMEMBRANE PROTEIN YDFS"/>
    <property type="match status" value="1"/>
</dbReference>
<dbReference type="Gene3D" id="3.30.240.20">
    <property type="entry name" value="bsu07140 like domains"/>
    <property type="match status" value="2"/>
</dbReference>
<dbReference type="GO" id="GO:0005886">
    <property type="term" value="C:plasma membrane"/>
    <property type="evidence" value="ECO:0007669"/>
    <property type="project" value="UniProtKB-SubCell"/>
</dbReference>
<dbReference type="RefSeq" id="WP_042227271.1">
    <property type="nucleotide sequence ID" value="NZ_CP026520.1"/>
</dbReference>
<keyword evidence="5 7" id="KW-1133">Transmembrane helix</keyword>
<dbReference type="Pfam" id="PF04239">
    <property type="entry name" value="DUF421"/>
    <property type="match status" value="1"/>
</dbReference>
<organism evidence="10 11">
    <name type="scientific">Paenibacillus chitinolyticus</name>
    <dbReference type="NCBI Taxonomy" id="79263"/>
    <lineage>
        <taxon>Bacteria</taxon>
        <taxon>Bacillati</taxon>
        <taxon>Bacillota</taxon>
        <taxon>Bacilli</taxon>
        <taxon>Bacillales</taxon>
        <taxon>Paenibacillaceae</taxon>
        <taxon>Paenibacillus</taxon>
    </lineage>
</organism>
<dbReference type="InterPro" id="IPR012452">
    <property type="entry name" value="DUF1657"/>
</dbReference>
<evidence type="ECO:0000313" key="9">
    <source>
        <dbReference type="EMBL" id="MCY9596796.1"/>
    </source>
</evidence>
<evidence type="ECO:0000256" key="3">
    <source>
        <dbReference type="ARBA" id="ARBA00022475"/>
    </source>
</evidence>
<keyword evidence="3" id="KW-1003">Cell membrane</keyword>
<dbReference type="PANTHER" id="PTHR34582">
    <property type="entry name" value="UPF0702 TRANSMEMBRANE PROTEIN YCAP"/>
    <property type="match status" value="1"/>
</dbReference>
<keyword evidence="6 7" id="KW-0472">Membrane</keyword>
<dbReference type="EMBL" id="CP026520">
    <property type="protein sequence ID" value="QAV19886.1"/>
    <property type="molecule type" value="Genomic_DNA"/>
</dbReference>
<evidence type="ECO:0000259" key="8">
    <source>
        <dbReference type="Pfam" id="PF04239"/>
    </source>
</evidence>
<accession>A0A410WZK8</accession>
<comment type="subcellular location">
    <subcellularLocation>
        <location evidence="1">Cell membrane</location>
        <topology evidence="1">Multi-pass membrane protein</topology>
    </subcellularLocation>
</comment>
<dbReference type="InterPro" id="IPR023090">
    <property type="entry name" value="UPF0702_alpha/beta_dom_sf"/>
</dbReference>
<gene>
    <name evidence="9" type="ORF">M5X16_13525</name>
    <name evidence="10" type="ORF">PC41400_20385</name>
</gene>
<evidence type="ECO:0000256" key="6">
    <source>
        <dbReference type="ARBA" id="ARBA00023136"/>
    </source>
</evidence>
<evidence type="ECO:0000256" key="5">
    <source>
        <dbReference type="ARBA" id="ARBA00022989"/>
    </source>
</evidence>
<name>A0A410WZK8_9BACL</name>
<dbReference type="KEGG" id="pchi:PC41400_20385"/>
<comment type="similarity">
    <text evidence="2">Belongs to the UPF0702 family.</text>
</comment>
<dbReference type="Proteomes" id="UP000288943">
    <property type="component" value="Chromosome"/>
</dbReference>
<reference evidence="10 11" key="1">
    <citation type="submission" date="2018-01" db="EMBL/GenBank/DDBJ databases">
        <title>The whole genome sequencing and assembly of Paenibacillus chitinolyticus KCCM 41400 strain.</title>
        <authorList>
            <person name="Kim J.-Y."/>
            <person name="Park M.-K."/>
            <person name="Lee Y.-J."/>
            <person name="Yi H."/>
            <person name="Bahn Y.-S."/>
            <person name="Kim J.F."/>
            <person name="Lee D.-W."/>
        </authorList>
    </citation>
    <scope>NUCLEOTIDE SEQUENCE [LARGE SCALE GENOMIC DNA]</scope>
    <source>
        <strain evidence="10 11">KCCM 41400</strain>
    </source>
</reference>
<keyword evidence="4 7" id="KW-0812">Transmembrane</keyword>
<evidence type="ECO:0000256" key="7">
    <source>
        <dbReference type="SAM" id="Phobius"/>
    </source>
</evidence>
<evidence type="ECO:0000256" key="1">
    <source>
        <dbReference type="ARBA" id="ARBA00004651"/>
    </source>
</evidence>
<protein>
    <submittedName>
        <fullName evidence="10">DUF421 domain-containing protein</fullName>
    </submittedName>
</protein>
<feature type="domain" description="YetF C-terminal" evidence="8">
    <location>
        <begin position="82"/>
        <end position="214"/>
    </location>
</feature>
<dbReference type="Proteomes" id="UP001527202">
    <property type="component" value="Unassembled WGS sequence"/>
</dbReference>
<sequence length="286" mass="32012">MPDWIVVVLRTLMVIVIVLAAAKLLGKRQNSRLTFFEVTTGVAAAVLAVYITLSRTADWYLGIIALFVWILAAVGIGFLQMKSKAARDFIDNRETILIKKGKIMEENLKKERLTTDDLLQSLRRKNVFQAADVEFAVMEASGEINVLLKKENQPLTPKHLGIKVGPAEEPQAVIMDGKALDEPLAAIGLNRGWLQTELETMDATIDNVFLGQVDSYGELYVDLFDDKLQVPQPQKKAVLLAQIKKCEADIEMFGLSTNDPEAKRMFEECSRSMEEMISEIKPLLSR</sequence>
<feature type="transmembrane region" description="Helical" evidence="7">
    <location>
        <begin position="6"/>
        <end position="26"/>
    </location>
</feature>
<evidence type="ECO:0000313" key="12">
    <source>
        <dbReference type="Proteomes" id="UP001527202"/>
    </source>
</evidence>
<dbReference type="Pfam" id="PF07870">
    <property type="entry name" value="DUF1657"/>
    <property type="match status" value="1"/>
</dbReference>
<evidence type="ECO:0000313" key="11">
    <source>
        <dbReference type="Proteomes" id="UP000288943"/>
    </source>
</evidence>
<dbReference type="OrthoDB" id="9778331at2"/>
<evidence type="ECO:0000256" key="2">
    <source>
        <dbReference type="ARBA" id="ARBA00006448"/>
    </source>
</evidence>
<keyword evidence="12" id="KW-1185">Reference proteome</keyword>
<feature type="transmembrane region" description="Helical" evidence="7">
    <location>
        <begin position="33"/>
        <end position="53"/>
    </location>
</feature>
<evidence type="ECO:0000256" key="4">
    <source>
        <dbReference type="ARBA" id="ARBA00022692"/>
    </source>
</evidence>
<feature type="transmembrane region" description="Helical" evidence="7">
    <location>
        <begin position="59"/>
        <end position="79"/>
    </location>
</feature>